<protein>
    <submittedName>
        <fullName evidence="1">Uncharacterized protein</fullName>
    </submittedName>
</protein>
<sequence>MAINGGLKSTGSFEGCGLTVLSGLTQRLVD</sequence>
<dbReference type="AlphaFoldDB" id="A0A1R3JBH5"/>
<accession>A0A1R3JBH5</accession>
<dbReference type="EMBL" id="AWUE01016384">
    <property type="protein sequence ID" value="OMO92181.1"/>
    <property type="molecule type" value="Genomic_DNA"/>
</dbReference>
<keyword evidence="2" id="KW-1185">Reference proteome</keyword>
<organism evidence="1 2">
    <name type="scientific">Corchorus olitorius</name>
    <dbReference type="NCBI Taxonomy" id="93759"/>
    <lineage>
        <taxon>Eukaryota</taxon>
        <taxon>Viridiplantae</taxon>
        <taxon>Streptophyta</taxon>
        <taxon>Embryophyta</taxon>
        <taxon>Tracheophyta</taxon>
        <taxon>Spermatophyta</taxon>
        <taxon>Magnoliopsida</taxon>
        <taxon>eudicotyledons</taxon>
        <taxon>Gunneridae</taxon>
        <taxon>Pentapetalae</taxon>
        <taxon>rosids</taxon>
        <taxon>malvids</taxon>
        <taxon>Malvales</taxon>
        <taxon>Malvaceae</taxon>
        <taxon>Grewioideae</taxon>
        <taxon>Apeibeae</taxon>
        <taxon>Corchorus</taxon>
    </lineage>
</organism>
<dbReference type="Proteomes" id="UP000187203">
    <property type="component" value="Unassembled WGS sequence"/>
</dbReference>
<gene>
    <name evidence="1" type="ORF">COLO4_17787</name>
</gene>
<name>A0A1R3JBH5_9ROSI</name>
<proteinExistence type="predicted"/>
<reference evidence="2" key="1">
    <citation type="submission" date="2013-09" db="EMBL/GenBank/DDBJ databases">
        <title>Corchorus olitorius genome sequencing.</title>
        <authorList>
            <person name="Alam M."/>
            <person name="Haque M.S."/>
            <person name="Islam M.S."/>
            <person name="Emdad E.M."/>
            <person name="Islam M.M."/>
            <person name="Ahmed B."/>
            <person name="Halim A."/>
            <person name="Hossen Q.M.M."/>
            <person name="Hossain M.Z."/>
            <person name="Ahmed R."/>
            <person name="Khan M.M."/>
            <person name="Islam R."/>
            <person name="Rashid M.M."/>
            <person name="Khan S.A."/>
            <person name="Rahman M.S."/>
            <person name="Alam M."/>
            <person name="Yahiya A.S."/>
            <person name="Khan M.S."/>
            <person name="Azam M.S."/>
            <person name="Haque T."/>
            <person name="Lashkar M.Z.H."/>
            <person name="Akhand A.I."/>
            <person name="Morshed G."/>
            <person name="Roy S."/>
            <person name="Uddin K.S."/>
            <person name="Rabeya T."/>
            <person name="Hossain A.S."/>
            <person name="Chowdhury A."/>
            <person name="Snigdha A.R."/>
            <person name="Mortoza M.S."/>
            <person name="Matin S.A."/>
            <person name="Hoque S.M.E."/>
            <person name="Islam M.K."/>
            <person name="Roy D.K."/>
            <person name="Haider R."/>
            <person name="Moosa M.M."/>
            <person name="Elias S.M."/>
            <person name="Hasan A.M."/>
            <person name="Jahan S."/>
            <person name="Shafiuddin M."/>
            <person name="Mahmood N."/>
            <person name="Shommy N.S."/>
        </authorList>
    </citation>
    <scope>NUCLEOTIDE SEQUENCE [LARGE SCALE GENOMIC DNA]</scope>
    <source>
        <strain evidence="2">cv. O-4</strain>
    </source>
</reference>
<evidence type="ECO:0000313" key="1">
    <source>
        <dbReference type="EMBL" id="OMO92181.1"/>
    </source>
</evidence>
<evidence type="ECO:0000313" key="2">
    <source>
        <dbReference type="Proteomes" id="UP000187203"/>
    </source>
</evidence>
<comment type="caution">
    <text evidence="1">The sequence shown here is derived from an EMBL/GenBank/DDBJ whole genome shotgun (WGS) entry which is preliminary data.</text>
</comment>